<dbReference type="Gene3D" id="3.10.400.10">
    <property type="entry name" value="Sulfate adenylyltransferase"/>
    <property type="match status" value="1"/>
</dbReference>
<reference evidence="3" key="1">
    <citation type="submission" date="2020-02" db="EMBL/GenBank/DDBJ databases">
        <authorList>
            <person name="Meier V. D."/>
        </authorList>
    </citation>
    <scope>NUCLEOTIDE SEQUENCE</scope>
    <source>
        <strain evidence="3">AVDCRST_MAG66</strain>
    </source>
</reference>
<proteinExistence type="predicted"/>
<feature type="compositionally biased region" description="Gly residues" evidence="1">
    <location>
        <begin position="1"/>
        <end position="10"/>
    </location>
</feature>
<name>A0A6J4NU07_9PSEU</name>
<dbReference type="InterPro" id="IPR009326">
    <property type="entry name" value="DUF984"/>
</dbReference>
<feature type="region of interest" description="Disordered" evidence="1">
    <location>
        <begin position="1"/>
        <end position="20"/>
    </location>
</feature>
<evidence type="ECO:0000259" key="2">
    <source>
        <dbReference type="SMART" id="SM01022"/>
    </source>
</evidence>
<dbReference type="SUPFAM" id="SSF88697">
    <property type="entry name" value="PUA domain-like"/>
    <property type="match status" value="1"/>
</dbReference>
<dbReference type="PANTHER" id="PTHR39203:SF1">
    <property type="entry name" value="CYTOPLASMIC PROTEIN"/>
    <property type="match status" value="1"/>
</dbReference>
<protein>
    <recommendedName>
        <fullName evidence="2">ASCH domain-containing protein</fullName>
    </recommendedName>
</protein>
<dbReference type="EMBL" id="CADCUS010000183">
    <property type="protein sequence ID" value="CAA9397460.1"/>
    <property type="molecule type" value="Genomic_DNA"/>
</dbReference>
<feature type="domain" description="ASCH" evidence="2">
    <location>
        <begin position="50"/>
        <end position="173"/>
    </location>
</feature>
<dbReference type="SMART" id="SM01022">
    <property type="entry name" value="ASCH"/>
    <property type="match status" value="1"/>
</dbReference>
<sequence length="176" mass="19173">MTSGVPGPGGSSVAVVTDDTPPSASPAVEAFWLAFCAATRTSPDVRWDAWRFGDSDTLADELVGLVVHGPKRATAELLSTFERDGEPLPEVGAYSVVCDGRDLPVCVLRTTEVVVAPLSAVDESFAWDEGEGDRTRAWWWDAHERYFTRTLAARGEPFDPDAPTVFERFELVWPTG</sequence>
<dbReference type="PIRSF" id="PIRSF021320">
    <property type="entry name" value="DUF984"/>
    <property type="match status" value="1"/>
</dbReference>
<gene>
    <name evidence="3" type="ORF">AVDCRST_MAG66-1251</name>
</gene>
<dbReference type="InterPro" id="IPR007374">
    <property type="entry name" value="ASCH_domain"/>
</dbReference>
<dbReference type="InterPro" id="IPR015947">
    <property type="entry name" value="PUA-like_sf"/>
</dbReference>
<evidence type="ECO:0000256" key="1">
    <source>
        <dbReference type="SAM" id="MobiDB-lite"/>
    </source>
</evidence>
<accession>A0A6J4NU07</accession>
<dbReference type="PANTHER" id="PTHR39203">
    <property type="entry name" value="CYTOPLASMIC PROTEIN-RELATED"/>
    <property type="match status" value="1"/>
</dbReference>
<evidence type="ECO:0000313" key="3">
    <source>
        <dbReference type="EMBL" id="CAA9397460.1"/>
    </source>
</evidence>
<organism evidence="3">
    <name type="scientific">uncultured Pseudonocardia sp</name>
    <dbReference type="NCBI Taxonomy" id="211455"/>
    <lineage>
        <taxon>Bacteria</taxon>
        <taxon>Bacillati</taxon>
        <taxon>Actinomycetota</taxon>
        <taxon>Actinomycetes</taxon>
        <taxon>Pseudonocardiales</taxon>
        <taxon>Pseudonocardiaceae</taxon>
        <taxon>Pseudonocardia</taxon>
        <taxon>environmental samples</taxon>
    </lineage>
</organism>
<dbReference type="AlphaFoldDB" id="A0A6J4NU07"/>
<dbReference type="Pfam" id="PF04266">
    <property type="entry name" value="ASCH"/>
    <property type="match status" value="1"/>
</dbReference>
<dbReference type="CDD" id="cd06553">
    <property type="entry name" value="ASCH_Ef3133_like"/>
    <property type="match status" value="1"/>
</dbReference>